<dbReference type="PANTHER" id="PTHR30244:SF34">
    <property type="entry name" value="DTDP-4-AMINO-4,6-DIDEOXYGALACTOSE TRANSAMINASE"/>
    <property type="match status" value="1"/>
</dbReference>
<dbReference type="Gene3D" id="3.40.640.10">
    <property type="entry name" value="Type I PLP-dependent aspartate aminotransferase-like (Major domain)"/>
    <property type="match status" value="1"/>
</dbReference>
<dbReference type="EMBL" id="LHXJ01000009">
    <property type="protein sequence ID" value="KXA91430.1"/>
    <property type="molecule type" value="Genomic_DNA"/>
</dbReference>
<comment type="similarity">
    <text evidence="1">Belongs to the DegT/DnrJ/EryC1 family.</text>
</comment>
<gene>
    <name evidence="2" type="ORF">AKJ57_01335</name>
</gene>
<dbReference type="PIRSF" id="PIRSF000390">
    <property type="entry name" value="PLP_StrS"/>
    <property type="match status" value="1"/>
</dbReference>
<sequence length="372" mass="41266">MNDYIPIANVELSDDEIEAAVGVLESGYLRQGPKTEEFEKKFADKVGADHAVAVSSGTAALHMAYLALLDEGGDVLVPSFSHISTASMVAFSGGRPVFCDLDPRTFTLDPESAEERITEDTTTIVPVHLFGNAADVDALRDLAEDRDLTVIWDAAQAHGTEYRGRDVGSFDDAVCYSFYPTKNMTTGEGGMITTNDGELAEELRLLREHGQTEKYYHPKLGLNYRMTDVEAAVGIKQLEKLDDFVDRRRENADYLMEKLSEVDGVIPPRVEEGAKHSYHQYTILLDPEELECTRDEFIEDLDDRGIGAAVHYPRPLHKQPIFQDLYGDVTLPVSEDIAERILSLPVYPSLEKGDLEKVVDAVAEVAAENYSK</sequence>
<dbReference type="GO" id="GO:0008483">
    <property type="term" value="F:transaminase activity"/>
    <property type="evidence" value="ECO:0007669"/>
    <property type="project" value="UniProtKB-KW"/>
</dbReference>
<protein>
    <submittedName>
        <fullName evidence="2">Aminotransferase DegT</fullName>
    </submittedName>
</protein>
<dbReference type="InterPro" id="IPR015424">
    <property type="entry name" value="PyrdxlP-dep_Trfase"/>
</dbReference>
<keyword evidence="2" id="KW-0032">Aminotransferase</keyword>
<keyword evidence="1" id="KW-0663">Pyridoxal phosphate</keyword>
<keyword evidence="2" id="KW-0808">Transferase</keyword>
<dbReference type="CDD" id="cd00616">
    <property type="entry name" value="AHBA_syn"/>
    <property type="match status" value="1"/>
</dbReference>
<dbReference type="GO" id="GO:0000271">
    <property type="term" value="P:polysaccharide biosynthetic process"/>
    <property type="evidence" value="ECO:0007669"/>
    <property type="project" value="TreeGrafter"/>
</dbReference>
<dbReference type="Proteomes" id="UP000070163">
    <property type="component" value="Unassembled WGS sequence"/>
</dbReference>
<dbReference type="Gene3D" id="3.90.1150.10">
    <property type="entry name" value="Aspartate Aminotransferase, domain 1"/>
    <property type="match status" value="1"/>
</dbReference>
<evidence type="ECO:0000313" key="2">
    <source>
        <dbReference type="EMBL" id="KXA91430.1"/>
    </source>
</evidence>
<name>A0A133UB73_9EURY</name>
<evidence type="ECO:0000256" key="1">
    <source>
        <dbReference type="RuleBase" id="RU004508"/>
    </source>
</evidence>
<dbReference type="AlphaFoldDB" id="A0A133UB73"/>
<proteinExistence type="inferred from homology"/>
<evidence type="ECO:0000313" key="3">
    <source>
        <dbReference type="Proteomes" id="UP000070163"/>
    </source>
</evidence>
<accession>A0A133UB73</accession>
<dbReference type="InterPro" id="IPR015422">
    <property type="entry name" value="PyrdxlP-dep_Trfase_small"/>
</dbReference>
<dbReference type="InterPro" id="IPR000653">
    <property type="entry name" value="DegT/StrS_aminotransferase"/>
</dbReference>
<dbReference type="InterPro" id="IPR015421">
    <property type="entry name" value="PyrdxlP-dep_Trfase_major"/>
</dbReference>
<dbReference type="PATRIC" id="fig|1698259.3.peg.1531"/>
<keyword evidence="3" id="KW-1185">Reference proteome</keyword>
<reference evidence="2 3" key="1">
    <citation type="journal article" date="2016" name="Sci. Rep.">
        <title>Metabolic traits of an uncultured archaeal lineage -MSBL1- from brine pools of the Red Sea.</title>
        <authorList>
            <person name="Mwirichia R."/>
            <person name="Alam I."/>
            <person name="Rashid M."/>
            <person name="Vinu M."/>
            <person name="Ba-Alawi W."/>
            <person name="Anthony Kamau A."/>
            <person name="Kamanda Ngugi D."/>
            <person name="Goker M."/>
            <person name="Klenk H.P."/>
            <person name="Bajic V."/>
            <person name="Stingl U."/>
        </authorList>
    </citation>
    <scope>NUCLEOTIDE SEQUENCE [LARGE SCALE GENOMIC DNA]</scope>
    <source>
        <strain evidence="2">SCGC-AAA259A05</strain>
    </source>
</reference>
<dbReference type="SUPFAM" id="SSF53383">
    <property type="entry name" value="PLP-dependent transferases"/>
    <property type="match status" value="1"/>
</dbReference>
<dbReference type="GO" id="GO:0030170">
    <property type="term" value="F:pyridoxal phosphate binding"/>
    <property type="evidence" value="ECO:0007669"/>
    <property type="project" value="TreeGrafter"/>
</dbReference>
<dbReference type="PANTHER" id="PTHR30244">
    <property type="entry name" value="TRANSAMINASE"/>
    <property type="match status" value="1"/>
</dbReference>
<organism evidence="2 3">
    <name type="scientific">candidate division MSBL1 archaeon SCGC-AAA259A05</name>
    <dbReference type="NCBI Taxonomy" id="1698259"/>
    <lineage>
        <taxon>Archaea</taxon>
        <taxon>Methanobacteriati</taxon>
        <taxon>Methanobacteriota</taxon>
        <taxon>candidate division MSBL1</taxon>
    </lineage>
</organism>
<dbReference type="Pfam" id="PF01041">
    <property type="entry name" value="DegT_DnrJ_EryC1"/>
    <property type="match status" value="1"/>
</dbReference>
<comment type="caution">
    <text evidence="2">The sequence shown here is derived from an EMBL/GenBank/DDBJ whole genome shotgun (WGS) entry which is preliminary data.</text>
</comment>